<comment type="caution">
    <text evidence="1">The sequence shown here is derived from an EMBL/GenBank/DDBJ whole genome shotgun (WGS) entry which is preliminary data.</text>
</comment>
<accession>A0A811V4J5</accession>
<reference evidence="1" key="1">
    <citation type="submission" date="2020-11" db="EMBL/GenBank/DDBJ databases">
        <authorList>
            <person name="Whitehead M."/>
        </authorList>
    </citation>
    <scope>NUCLEOTIDE SEQUENCE</scope>
    <source>
        <strain evidence="1">EGII</strain>
    </source>
</reference>
<dbReference type="AlphaFoldDB" id="A0A811V4J5"/>
<feature type="non-terminal residue" evidence="1">
    <location>
        <position position="95"/>
    </location>
</feature>
<evidence type="ECO:0000313" key="2">
    <source>
        <dbReference type="Proteomes" id="UP000606786"/>
    </source>
</evidence>
<gene>
    <name evidence="1" type="ORF">CCAP1982_LOCUS13828</name>
</gene>
<protein>
    <submittedName>
        <fullName evidence="1">(Mediterranean fruit fly) hypothetical protein</fullName>
    </submittedName>
</protein>
<organism evidence="1 2">
    <name type="scientific">Ceratitis capitata</name>
    <name type="common">Mediterranean fruit fly</name>
    <name type="synonym">Tephritis capitata</name>
    <dbReference type="NCBI Taxonomy" id="7213"/>
    <lineage>
        <taxon>Eukaryota</taxon>
        <taxon>Metazoa</taxon>
        <taxon>Ecdysozoa</taxon>
        <taxon>Arthropoda</taxon>
        <taxon>Hexapoda</taxon>
        <taxon>Insecta</taxon>
        <taxon>Pterygota</taxon>
        <taxon>Neoptera</taxon>
        <taxon>Endopterygota</taxon>
        <taxon>Diptera</taxon>
        <taxon>Brachycera</taxon>
        <taxon>Muscomorpha</taxon>
        <taxon>Tephritoidea</taxon>
        <taxon>Tephritidae</taxon>
        <taxon>Ceratitis</taxon>
        <taxon>Ceratitis</taxon>
    </lineage>
</organism>
<proteinExistence type="predicted"/>
<evidence type="ECO:0000313" key="1">
    <source>
        <dbReference type="EMBL" id="CAD7005468.1"/>
    </source>
</evidence>
<sequence length="95" mass="11145">APIATQQQHQLQQQQQRRVHLPLLTLEALAFLGNTRTERTAAHIGGGGVVVRWLWGVVLELMRNCKWQNRPSRYVNSTMQEQERLESKEYDRMYV</sequence>
<name>A0A811V4J5_CERCA</name>
<keyword evidence="2" id="KW-1185">Reference proteome</keyword>
<dbReference type="Proteomes" id="UP000606786">
    <property type="component" value="Unassembled WGS sequence"/>
</dbReference>
<dbReference type="EMBL" id="CAJHJT010000034">
    <property type="protein sequence ID" value="CAD7005468.1"/>
    <property type="molecule type" value="Genomic_DNA"/>
</dbReference>